<comment type="caution">
    <text evidence="1">The sequence shown here is derived from an EMBL/GenBank/DDBJ whole genome shotgun (WGS) entry which is preliminary data.</text>
</comment>
<dbReference type="InterPro" id="IPR011664">
    <property type="entry name" value="Abi_system_AbiD/AbiF-like"/>
</dbReference>
<evidence type="ECO:0000313" key="2">
    <source>
        <dbReference type="Proteomes" id="UP000564704"/>
    </source>
</evidence>
<dbReference type="OrthoDB" id="9813050at2"/>
<organism evidence="1 2">
    <name type="scientific">Roseovarius bejariae</name>
    <dbReference type="NCBI Taxonomy" id="2576383"/>
    <lineage>
        <taxon>Bacteria</taxon>
        <taxon>Pseudomonadati</taxon>
        <taxon>Pseudomonadota</taxon>
        <taxon>Alphaproteobacteria</taxon>
        <taxon>Rhodobacterales</taxon>
        <taxon>Roseobacteraceae</taxon>
        <taxon>Roseovarius</taxon>
    </lineage>
</organism>
<proteinExistence type="predicted"/>
<name>A0A844CUG4_9RHOB</name>
<reference evidence="1 2" key="1">
    <citation type="submission" date="2019-05" db="EMBL/GenBank/DDBJ databases">
        <title>Roseovarius bejariae sp. nov., a moderately halophylic bacterium isolated from a saline soil in Rambla Salada (Murcia).</title>
        <authorList>
            <person name="Castro D.J."/>
            <person name="Gomez-Altuve A."/>
            <person name="Reina J.C."/>
            <person name="Rodriguez M."/>
            <person name="Sampedro I."/>
            <person name="Llamas I."/>
            <person name="Martinez-Checa F."/>
        </authorList>
    </citation>
    <scope>NUCLEOTIDE SEQUENCE [LARGE SCALE GENOMIC DNA]</scope>
    <source>
        <strain evidence="1 2">A21</strain>
    </source>
</reference>
<sequence length="271" mass="30625">MSRFLTAADVQVIQNLLSAERLATFQGLTASGSPEDAIELHQTTMSLGVSIMAVTGLIEVSLRNAVCHAMNNNFGGNHWLRTPPQNTFKWASLEKGSIEKATQQAQRAAYSKMTGPHKTALDAQAYPNGVPQNENHRKIAKKRQSVISVPDCQVIAQLTIFFWKRMFSENYEQTLWKPALKKVFPNKTLDRSDVADHLEVIYEMRNRLAHHEPVYGARLRKILESIDFVALNIYSRKPSLENPFAKLIMPQRDLLHGQVAIFEATFIRLTP</sequence>
<gene>
    <name evidence="1" type="ORF">FDP25_05255</name>
</gene>
<keyword evidence="2" id="KW-1185">Reference proteome</keyword>
<protein>
    <recommendedName>
        <fullName evidence="3">Abi-like protein</fullName>
    </recommendedName>
</protein>
<accession>A0A844CUG4</accession>
<evidence type="ECO:0008006" key="3">
    <source>
        <dbReference type="Google" id="ProtNLM"/>
    </source>
</evidence>
<evidence type="ECO:0000313" key="1">
    <source>
        <dbReference type="EMBL" id="MRU14836.1"/>
    </source>
</evidence>
<dbReference type="Proteomes" id="UP000564704">
    <property type="component" value="Unassembled WGS sequence"/>
</dbReference>
<dbReference type="EMBL" id="SZWE01000001">
    <property type="protein sequence ID" value="MRU14836.1"/>
    <property type="molecule type" value="Genomic_DNA"/>
</dbReference>
<dbReference type="RefSeq" id="WP_154149613.1">
    <property type="nucleotide sequence ID" value="NZ_SZWE01000001.1"/>
</dbReference>
<dbReference type="AlphaFoldDB" id="A0A844CUG4"/>
<dbReference type="Pfam" id="PF07751">
    <property type="entry name" value="Abi_2"/>
    <property type="match status" value="1"/>
</dbReference>